<accession>G3JBF5</accession>
<evidence type="ECO:0000313" key="2">
    <source>
        <dbReference type="Proteomes" id="UP000001610"/>
    </source>
</evidence>
<keyword evidence="2" id="KW-1185">Reference proteome</keyword>
<dbReference type="HOGENOM" id="CLU_2867578_0_0_1"/>
<evidence type="ECO:0000313" key="1">
    <source>
        <dbReference type="EMBL" id="EGX94462.1"/>
    </source>
</evidence>
<dbReference type="GeneID" id="18164760"/>
<dbReference type="RefSeq" id="XP_006667948.1">
    <property type="nucleotide sequence ID" value="XM_006667885.1"/>
</dbReference>
<dbReference type="VEuPathDB" id="FungiDB:CCM_02733"/>
<dbReference type="AlphaFoldDB" id="G3JBF5"/>
<dbReference type="InParanoid" id="G3JBF5"/>
<organism evidence="1 2">
    <name type="scientific">Cordyceps militaris (strain CM01)</name>
    <name type="common">Caterpillar fungus</name>
    <dbReference type="NCBI Taxonomy" id="983644"/>
    <lineage>
        <taxon>Eukaryota</taxon>
        <taxon>Fungi</taxon>
        <taxon>Dikarya</taxon>
        <taxon>Ascomycota</taxon>
        <taxon>Pezizomycotina</taxon>
        <taxon>Sordariomycetes</taxon>
        <taxon>Hypocreomycetidae</taxon>
        <taxon>Hypocreales</taxon>
        <taxon>Cordycipitaceae</taxon>
        <taxon>Cordyceps</taxon>
    </lineage>
</organism>
<proteinExistence type="predicted"/>
<dbReference type="EMBL" id="JH126400">
    <property type="protein sequence ID" value="EGX94462.1"/>
    <property type="molecule type" value="Genomic_DNA"/>
</dbReference>
<name>G3JBF5_CORMM</name>
<reference evidence="1 2" key="1">
    <citation type="journal article" date="2011" name="Genome Biol.">
        <title>Genome sequence of the insect pathogenic fungus Cordyceps militaris, a valued traditional Chinese medicine.</title>
        <authorList>
            <person name="Zheng P."/>
            <person name="Xia Y."/>
            <person name="Xiao G."/>
            <person name="Xiong C."/>
            <person name="Hu X."/>
            <person name="Zhang S."/>
            <person name="Zheng H."/>
            <person name="Huang Y."/>
            <person name="Zhou Y."/>
            <person name="Wang S."/>
            <person name="Zhao G.P."/>
            <person name="Liu X."/>
            <person name="St Leger R.J."/>
            <person name="Wang C."/>
        </authorList>
    </citation>
    <scope>NUCLEOTIDE SEQUENCE [LARGE SCALE GENOMIC DNA]</scope>
    <source>
        <strain evidence="1 2">CM01</strain>
    </source>
</reference>
<sequence length="64" mass="7048">MIEKFKRVVSAETACWSCIYMNSWDRVLEFPATLMLHSCVGLSAGEKLPKVGNNGDGKIRQSSG</sequence>
<dbReference type="KEGG" id="cmt:CCM_02733"/>
<gene>
    <name evidence="1" type="ORF">CCM_02733</name>
</gene>
<protein>
    <submittedName>
        <fullName evidence="1">Uncharacterized protein</fullName>
    </submittedName>
</protein>
<dbReference type="Proteomes" id="UP000001610">
    <property type="component" value="Unassembled WGS sequence"/>
</dbReference>